<dbReference type="SUPFAM" id="SSF56112">
    <property type="entry name" value="Protein kinase-like (PK-like)"/>
    <property type="match status" value="1"/>
</dbReference>
<dbReference type="InterPro" id="IPR040976">
    <property type="entry name" value="Pkinase_fungal"/>
</dbReference>
<gene>
    <name evidence="2" type="ORF">C8Q71DRAFT_681247</name>
</gene>
<evidence type="ECO:0000259" key="1">
    <source>
        <dbReference type="PROSITE" id="PS50011"/>
    </source>
</evidence>
<dbReference type="InterPro" id="IPR000719">
    <property type="entry name" value="Prot_kinase_dom"/>
</dbReference>
<dbReference type="PROSITE" id="PS00109">
    <property type="entry name" value="PROTEIN_KINASE_TYR"/>
    <property type="match status" value="1"/>
</dbReference>
<dbReference type="PANTHER" id="PTHR38248">
    <property type="entry name" value="FUNK1 6"/>
    <property type="match status" value="1"/>
</dbReference>
<dbReference type="RefSeq" id="XP_047773929.1">
    <property type="nucleotide sequence ID" value="XM_047919750.1"/>
</dbReference>
<organism evidence="2 3">
    <name type="scientific">Rhodofomes roseus</name>
    <dbReference type="NCBI Taxonomy" id="34475"/>
    <lineage>
        <taxon>Eukaryota</taxon>
        <taxon>Fungi</taxon>
        <taxon>Dikarya</taxon>
        <taxon>Basidiomycota</taxon>
        <taxon>Agaricomycotina</taxon>
        <taxon>Agaricomycetes</taxon>
        <taxon>Polyporales</taxon>
        <taxon>Rhodofomes</taxon>
    </lineage>
</organism>
<name>A0ABQ8K1S0_9APHY</name>
<feature type="domain" description="Protein kinase" evidence="1">
    <location>
        <begin position="1"/>
        <end position="67"/>
    </location>
</feature>
<evidence type="ECO:0000313" key="3">
    <source>
        <dbReference type="Proteomes" id="UP000814176"/>
    </source>
</evidence>
<feature type="non-terminal residue" evidence="2">
    <location>
        <position position="67"/>
    </location>
</feature>
<comment type="caution">
    <text evidence="2">The sequence shown here is derived from an EMBL/GenBank/DDBJ whole genome shotgun (WGS) entry which is preliminary data.</text>
</comment>
<dbReference type="PROSITE" id="PS50011">
    <property type="entry name" value="PROTEIN_KINASE_DOM"/>
    <property type="match status" value="1"/>
</dbReference>
<proteinExistence type="predicted"/>
<dbReference type="InterPro" id="IPR011009">
    <property type="entry name" value="Kinase-like_dom_sf"/>
</dbReference>
<dbReference type="EMBL" id="JADCUA010000030">
    <property type="protein sequence ID" value="KAH9830634.1"/>
    <property type="molecule type" value="Genomic_DNA"/>
</dbReference>
<reference evidence="2 3" key="1">
    <citation type="journal article" date="2021" name="Environ. Microbiol.">
        <title>Gene family expansions and transcriptome signatures uncover fungal adaptations to wood decay.</title>
        <authorList>
            <person name="Hage H."/>
            <person name="Miyauchi S."/>
            <person name="Viragh M."/>
            <person name="Drula E."/>
            <person name="Min B."/>
            <person name="Chaduli D."/>
            <person name="Navarro D."/>
            <person name="Favel A."/>
            <person name="Norest M."/>
            <person name="Lesage-Meessen L."/>
            <person name="Balint B."/>
            <person name="Merenyi Z."/>
            <person name="de Eugenio L."/>
            <person name="Morin E."/>
            <person name="Martinez A.T."/>
            <person name="Baldrian P."/>
            <person name="Stursova M."/>
            <person name="Martinez M.J."/>
            <person name="Novotny C."/>
            <person name="Magnuson J.K."/>
            <person name="Spatafora J.W."/>
            <person name="Maurice S."/>
            <person name="Pangilinan J."/>
            <person name="Andreopoulos W."/>
            <person name="LaButti K."/>
            <person name="Hundley H."/>
            <person name="Na H."/>
            <person name="Kuo A."/>
            <person name="Barry K."/>
            <person name="Lipzen A."/>
            <person name="Henrissat B."/>
            <person name="Riley R."/>
            <person name="Ahrendt S."/>
            <person name="Nagy L.G."/>
            <person name="Grigoriev I.V."/>
            <person name="Martin F."/>
            <person name="Rosso M.N."/>
        </authorList>
    </citation>
    <scope>NUCLEOTIDE SEQUENCE [LARGE SCALE GENOMIC DNA]</scope>
    <source>
        <strain evidence="2 3">CIRM-BRFM 1785</strain>
    </source>
</reference>
<dbReference type="InterPro" id="IPR008266">
    <property type="entry name" value="Tyr_kinase_AS"/>
</dbReference>
<protein>
    <recommendedName>
        <fullName evidence="1">Protein kinase domain-containing protein</fullName>
    </recommendedName>
</protein>
<dbReference type="Gene3D" id="1.10.510.10">
    <property type="entry name" value="Transferase(Phosphotransferase) domain 1"/>
    <property type="match status" value="1"/>
</dbReference>
<evidence type="ECO:0000313" key="2">
    <source>
        <dbReference type="EMBL" id="KAH9830634.1"/>
    </source>
</evidence>
<dbReference type="GeneID" id="72000482"/>
<feature type="non-terminal residue" evidence="2">
    <location>
        <position position="1"/>
    </location>
</feature>
<accession>A0ABQ8K1S0</accession>
<sequence length="67" mass="7383">RLVLGTVGIPISRFKSTREMVQALRDAIDGHRRMFEAGIIHRDISEGNIMISRGPGSSSTGFIQDLD</sequence>
<dbReference type="PANTHER" id="PTHR38248:SF2">
    <property type="entry name" value="FUNK1 11"/>
    <property type="match status" value="1"/>
</dbReference>
<dbReference type="Pfam" id="PF17667">
    <property type="entry name" value="Pkinase_fungal"/>
    <property type="match status" value="1"/>
</dbReference>
<keyword evidence="3" id="KW-1185">Reference proteome</keyword>
<dbReference type="Proteomes" id="UP000814176">
    <property type="component" value="Unassembled WGS sequence"/>
</dbReference>